<dbReference type="EMBL" id="CP006365">
    <property type="protein sequence ID" value="AGU14437.1"/>
    <property type="molecule type" value="Genomic_DNA"/>
</dbReference>
<dbReference type="PANTHER" id="PTHR31528:SF15">
    <property type="entry name" value="RIBOFLAVIN-BINDING PROTEIN RIBY"/>
    <property type="match status" value="1"/>
</dbReference>
<feature type="chain" id="PRO_5039426159" description="SsuA/THI5-like domain-containing protein" evidence="1">
    <location>
        <begin position="25"/>
        <end position="336"/>
    </location>
</feature>
<dbReference type="InterPro" id="IPR027939">
    <property type="entry name" value="NMT1/THI5"/>
</dbReference>
<dbReference type="HOGENOM" id="CLU_028871_1_0_11"/>
<dbReference type="PANTHER" id="PTHR31528">
    <property type="entry name" value="4-AMINO-5-HYDROXYMETHYL-2-METHYLPYRIMIDINE PHOSPHATE SYNTHASE THI11-RELATED"/>
    <property type="match status" value="1"/>
</dbReference>
<keyword evidence="1" id="KW-0732">Signal</keyword>
<dbReference type="GO" id="GO:0009228">
    <property type="term" value="P:thiamine biosynthetic process"/>
    <property type="evidence" value="ECO:0007669"/>
    <property type="project" value="InterPro"/>
</dbReference>
<dbReference type="KEGG" id="caz:CARG_01240"/>
<dbReference type="AlphaFoldDB" id="U3GY65"/>
<feature type="domain" description="SsuA/THI5-like" evidence="2">
    <location>
        <begin position="56"/>
        <end position="259"/>
    </location>
</feature>
<dbReference type="GeneID" id="78249119"/>
<dbReference type="Pfam" id="PF09084">
    <property type="entry name" value="NMT1"/>
    <property type="match status" value="1"/>
</dbReference>
<dbReference type="STRING" id="1348662.CARG_01240"/>
<evidence type="ECO:0000313" key="3">
    <source>
        <dbReference type="EMBL" id="AGU14437.1"/>
    </source>
</evidence>
<dbReference type="PATRIC" id="fig|1348662.3.peg.237"/>
<dbReference type="Proteomes" id="UP000016943">
    <property type="component" value="Chromosome"/>
</dbReference>
<proteinExistence type="predicted"/>
<dbReference type="InterPro" id="IPR015168">
    <property type="entry name" value="SsuA/THI5"/>
</dbReference>
<dbReference type="Gene3D" id="3.40.190.10">
    <property type="entry name" value="Periplasmic binding protein-like II"/>
    <property type="match status" value="2"/>
</dbReference>
<dbReference type="RefSeq" id="WP_020975563.1">
    <property type="nucleotide sequence ID" value="NC_022198.1"/>
</dbReference>
<evidence type="ECO:0000256" key="1">
    <source>
        <dbReference type="SAM" id="SignalP"/>
    </source>
</evidence>
<feature type="signal peptide" evidence="1">
    <location>
        <begin position="1"/>
        <end position="24"/>
    </location>
</feature>
<gene>
    <name evidence="3" type="ORF">CARG_01240</name>
</gene>
<protein>
    <recommendedName>
        <fullName evidence="2">SsuA/THI5-like domain-containing protein</fullName>
    </recommendedName>
</protein>
<evidence type="ECO:0000313" key="4">
    <source>
        <dbReference type="Proteomes" id="UP000016943"/>
    </source>
</evidence>
<dbReference type="eggNOG" id="COG0715">
    <property type="taxonomic scope" value="Bacteria"/>
</dbReference>
<sequence length="336" mass="35146">MHFFKRRRTVAASALVALAGSVVACSSNDAAPAGSPATSSGEQVAATIGLTYIPNVQFAPAYVADADGALGDGVSLRHHGQNEGLFTALLSGREQFVIAGADEAATAASDELLVVSPYYETFPVTVSVKADSDIHSMADLKGKKVGIAGHYGEGWYGLLVGLHNAGLTPEDIDVQEVGYTQQAALAGDKVDAVVGFINNDAVQMELRGMNVHNLDVNADDSLRSASVITTKKFASEHPETVKQVVAGFYSAYAKLKADPSVGVEAAQKLIPELSEPEQLKAAEATMDATAKLLPGPDTCGELTEESARKMVEALKDVGIEGIQVDGSDLYSTQYCP</sequence>
<dbReference type="OrthoDB" id="8877897at2"/>
<evidence type="ECO:0000259" key="2">
    <source>
        <dbReference type="Pfam" id="PF09084"/>
    </source>
</evidence>
<dbReference type="SUPFAM" id="SSF53850">
    <property type="entry name" value="Periplasmic binding protein-like II"/>
    <property type="match status" value="1"/>
</dbReference>
<organism evidence="3 4">
    <name type="scientific">Corynebacterium argentoratense DSM 44202</name>
    <dbReference type="NCBI Taxonomy" id="1348662"/>
    <lineage>
        <taxon>Bacteria</taxon>
        <taxon>Bacillati</taxon>
        <taxon>Actinomycetota</taxon>
        <taxon>Actinomycetes</taxon>
        <taxon>Mycobacteriales</taxon>
        <taxon>Corynebacteriaceae</taxon>
        <taxon>Corynebacterium</taxon>
    </lineage>
</organism>
<keyword evidence="4" id="KW-1185">Reference proteome</keyword>
<accession>U3GY65</accession>
<reference evidence="3 4" key="1">
    <citation type="journal article" date="2013" name="Genome Announc.">
        <title>Whole-Genome Sequence of the Clinical Strain Corynebacterium argentoratense DSM 44202, Isolated from a Human Throat Specimen.</title>
        <authorList>
            <person name="Bomholt C."/>
            <person name="Glaub A."/>
            <person name="Gravermann K."/>
            <person name="Albersmeier A."/>
            <person name="Brinkrolf K."/>
            <person name="Ruckert C."/>
            <person name="Tauch A."/>
        </authorList>
    </citation>
    <scope>NUCLEOTIDE SEQUENCE [LARGE SCALE GENOMIC DNA]</scope>
    <source>
        <strain evidence="3">DSM 44202</strain>
    </source>
</reference>
<dbReference type="PROSITE" id="PS51257">
    <property type="entry name" value="PROKAR_LIPOPROTEIN"/>
    <property type="match status" value="1"/>
</dbReference>
<name>U3GY65_9CORY</name>